<sequence>MKIRPISSSNRSHRLPDGACEAVLANRDAVAGPVRLPLSRASDFVDQFNRIYGRLGLNLAMTPAADAADAADAAAATQVLLEKLWEQSADGSADVSEKP</sequence>
<dbReference type="EMBL" id="CP036525">
    <property type="protein sequence ID" value="QDT04399.1"/>
    <property type="molecule type" value="Genomic_DNA"/>
</dbReference>
<keyword evidence="2" id="KW-1185">Reference proteome</keyword>
<proteinExistence type="predicted"/>
<dbReference type="Proteomes" id="UP000318538">
    <property type="component" value="Chromosome"/>
</dbReference>
<dbReference type="AlphaFoldDB" id="A0A517NB88"/>
<evidence type="ECO:0000313" key="2">
    <source>
        <dbReference type="Proteomes" id="UP000318538"/>
    </source>
</evidence>
<dbReference type="KEGG" id="rlc:K227x_27900"/>
<reference evidence="1 2" key="1">
    <citation type="submission" date="2019-02" db="EMBL/GenBank/DDBJ databases">
        <title>Deep-cultivation of Planctomycetes and their phenomic and genomic characterization uncovers novel biology.</title>
        <authorList>
            <person name="Wiegand S."/>
            <person name="Jogler M."/>
            <person name="Boedeker C."/>
            <person name="Pinto D."/>
            <person name="Vollmers J."/>
            <person name="Rivas-Marin E."/>
            <person name="Kohn T."/>
            <person name="Peeters S.H."/>
            <person name="Heuer A."/>
            <person name="Rast P."/>
            <person name="Oberbeckmann S."/>
            <person name="Bunk B."/>
            <person name="Jeske O."/>
            <person name="Meyerdierks A."/>
            <person name="Storesund J.E."/>
            <person name="Kallscheuer N."/>
            <person name="Luecker S."/>
            <person name="Lage O.M."/>
            <person name="Pohl T."/>
            <person name="Merkel B.J."/>
            <person name="Hornburger P."/>
            <person name="Mueller R.-W."/>
            <person name="Bruemmer F."/>
            <person name="Labrenz M."/>
            <person name="Spormann A.M."/>
            <person name="Op den Camp H."/>
            <person name="Overmann J."/>
            <person name="Amann R."/>
            <person name="Jetten M.S.M."/>
            <person name="Mascher T."/>
            <person name="Medema M.H."/>
            <person name="Devos D.P."/>
            <person name="Kaster A.-K."/>
            <person name="Ovreas L."/>
            <person name="Rohde M."/>
            <person name="Galperin M.Y."/>
            <person name="Jogler C."/>
        </authorList>
    </citation>
    <scope>NUCLEOTIDE SEQUENCE [LARGE SCALE GENOMIC DNA]</scope>
    <source>
        <strain evidence="1 2">K22_7</strain>
    </source>
</reference>
<name>A0A517NB88_9BACT</name>
<evidence type="ECO:0000313" key="1">
    <source>
        <dbReference type="EMBL" id="QDT04399.1"/>
    </source>
</evidence>
<dbReference type="RefSeq" id="WP_145169996.1">
    <property type="nucleotide sequence ID" value="NZ_CP036525.1"/>
</dbReference>
<dbReference type="OrthoDB" id="286810at2"/>
<accession>A0A517NB88</accession>
<protein>
    <submittedName>
        <fullName evidence="1">Uncharacterized protein</fullName>
    </submittedName>
</protein>
<organism evidence="1 2">
    <name type="scientific">Rubripirellula lacrimiformis</name>
    <dbReference type="NCBI Taxonomy" id="1930273"/>
    <lineage>
        <taxon>Bacteria</taxon>
        <taxon>Pseudomonadati</taxon>
        <taxon>Planctomycetota</taxon>
        <taxon>Planctomycetia</taxon>
        <taxon>Pirellulales</taxon>
        <taxon>Pirellulaceae</taxon>
        <taxon>Rubripirellula</taxon>
    </lineage>
</organism>
<gene>
    <name evidence="1" type="ORF">K227x_27900</name>
</gene>